<dbReference type="SUPFAM" id="SSF51419">
    <property type="entry name" value="PLP-binding barrel"/>
    <property type="match status" value="1"/>
</dbReference>
<accession>A0A7X2LT74</accession>
<dbReference type="InterPro" id="IPR001608">
    <property type="entry name" value="Ala_racemase_N"/>
</dbReference>
<evidence type="ECO:0000256" key="1">
    <source>
        <dbReference type="ARBA" id="ARBA00001933"/>
    </source>
</evidence>
<evidence type="ECO:0000256" key="2">
    <source>
        <dbReference type="ARBA" id="ARBA00022898"/>
    </source>
</evidence>
<dbReference type="EC" id="5.1.1.1" evidence="4"/>
<keyword evidence="3 4" id="KW-0413">Isomerase</keyword>
<dbReference type="SUPFAM" id="SSF50621">
    <property type="entry name" value="Alanine racemase C-terminal domain-like"/>
    <property type="match status" value="1"/>
</dbReference>
<comment type="pathway">
    <text evidence="4">Amino-acid biosynthesis; D-alanine biosynthesis; D-alanine from L-alanine: step 1/1.</text>
</comment>
<comment type="caution">
    <text evidence="7">The sequence shown here is derived from an EMBL/GenBank/DDBJ whole genome shotgun (WGS) entry which is preliminary data.</text>
</comment>
<dbReference type="InterPro" id="IPR011079">
    <property type="entry name" value="Ala_racemase_C"/>
</dbReference>
<reference evidence="7 8" key="1">
    <citation type="submission" date="2019-11" db="EMBL/GenBank/DDBJ databases">
        <title>Novel species isolated from a subtropical stream in China.</title>
        <authorList>
            <person name="Lu H."/>
        </authorList>
    </citation>
    <scope>NUCLEOTIDE SEQUENCE [LARGE SCALE GENOMIC DNA]</scope>
    <source>
        <strain evidence="7 8">FT92W</strain>
    </source>
</reference>
<comment type="function">
    <text evidence="4">Catalyzes the interconversion of L-alanine and D-alanine. May also act on other amino acids.</text>
</comment>
<dbReference type="GO" id="GO:0005829">
    <property type="term" value="C:cytosol"/>
    <property type="evidence" value="ECO:0007669"/>
    <property type="project" value="TreeGrafter"/>
</dbReference>
<dbReference type="Pfam" id="PF01168">
    <property type="entry name" value="Ala_racemase_N"/>
    <property type="match status" value="1"/>
</dbReference>
<dbReference type="Proteomes" id="UP000446768">
    <property type="component" value="Unassembled WGS sequence"/>
</dbReference>
<evidence type="ECO:0000313" key="8">
    <source>
        <dbReference type="Proteomes" id="UP000446768"/>
    </source>
</evidence>
<feature type="active site" description="Proton acceptor; specific for D-alanine" evidence="4">
    <location>
        <position position="44"/>
    </location>
</feature>
<feature type="domain" description="Alanine racemase C-terminal" evidence="6">
    <location>
        <begin position="244"/>
        <end position="370"/>
    </location>
</feature>
<protein>
    <recommendedName>
        <fullName evidence="4">Alanine racemase</fullName>
        <ecNumber evidence="4">5.1.1.1</ecNumber>
    </recommendedName>
</protein>
<keyword evidence="8" id="KW-1185">Reference proteome</keyword>
<feature type="binding site" evidence="4">
    <location>
        <position position="313"/>
    </location>
    <ligand>
        <name>substrate</name>
    </ligand>
</feature>
<dbReference type="PANTHER" id="PTHR30511">
    <property type="entry name" value="ALANINE RACEMASE"/>
    <property type="match status" value="1"/>
</dbReference>
<name>A0A7X2LT74_9BURK</name>
<dbReference type="InterPro" id="IPR020622">
    <property type="entry name" value="Ala_racemase_pyridoxalP-BS"/>
</dbReference>
<dbReference type="SMART" id="SM01005">
    <property type="entry name" value="Ala_racemase_C"/>
    <property type="match status" value="1"/>
</dbReference>
<comment type="caution">
    <text evidence="4">Lacks conserved residue(s) required for the propagation of feature annotation.</text>
</comment>
<dbReference type="PROSITE" id="PS00395">
    <property type="entry name" value="ALANINE_RACEMASE"/>
    <property type="match status" value="1"/>
</dbReference>
<dbReference type="GO" id="GO:0008784">
    <property type="term" value="F:alanine racemase activity"/>
    <property type="evidence" value="ECO:0007669"/>
    <property type="project" value="UniProtKB-UniRule"/>
</dbReference>
<proteinExistence type="inferred from homology"/>
<dbReference type="NCBIfam" id="TIGR00492">
    <property type="entry name" value="alr"/>
    <property type="match status" value="1"/>
</dbReference>
<evidence type="ECO:0000256" key="5">
    <source>
        <dbReference type="PIRSR" id="PIRSR600821-50"/>
    </source>
</evidence>
<dbReference type="PANTHER" id="PTHR30511:SF0">
    <property type="entry name" value="ALANINE RACEMASE, CATABOLIC-RELATED"/>
    <property type="match status" value="1"/>
</dbReference>
<dbReference type="InterPro" id="IPR000821">
    <property type="entry name" value="Ala_racemase"/>
</dbReference>
<evidence type="ECO:0000256" key="3">
    <source>
        <dbReference type="ARBA" id="ARBA00023235"/>
    </source>
</evidence>
<dbReference type="GO" id="GO:0030632">
    <property type="term" value="P:D-alanine biosynthetic process"/>
    <property type="evidence" value="ECO:0007669"/>
    <property type="project" value="UniProtKB-UniRule"/>
</dbReference>
<dbReference type="CDD" id="cd00430">
    <property type="entry name" value="PLPDE_III_AR"/>
    <property type="match status" value="1"/>
</dbReference>
<evidence type="ECO:0000256" key="4">
    <source>
        <dbReference type="HAMAP-Rule" id="MF_01201"/>
    </source>
</evidence>
<dbReference type="UniPathway" id="UPA00042">
    <property type="reaction ID" value="UER00497"/>
</dbReference>
<feature type="modified residue" description="N6-(pyridoxal phosphate)lysine" evidence="4 5">
    <location>
        <position position="44"/>
    </location>
</feature>
<comment type="cofactor">
    <cofactor evidence="1 4 5">
        <name>pyridoxal 5'-phosphate</name>
        <dbReference type="ChEBI" id="CHEBI:597326"/>
    </cofactor>
</comment>
<evidence type="ECO:0000259" key="6">
    <source>
        <dbReference type="SMART" id="SM01005"/>
    </source>
</evidence>
<organism evidence="7 8">
    <name type="scientific">Pseudoduganella rivuli</name>
    <dbReference type="NCBI Taxonomy" id="2666085"/>
    <lineage>
        <taxon>Bacteria</taxon>
        <taxon>Pseudomonadati</taxon>
        <taxon>Pseudomonadota</taxon>
        <taxon>Betaproteobacteria</taxon>
        <taxon>Burkholderiales</taxon>
        <taxon>Oxalobacteraceae</taxon>
        <taxon>Telluria group</taxon>
        <taxon>Pseudoduganella</taxon>
    </lineage>
</organism>
<dbReference type="RefSeq" id="WP_154372451.1">
    <property type="nucleotide sequence ID" value="NZ_WKJJ01000004.1"/>
</dbReference>
<comment type="similarity">
    <text evidence="4">Belongs to the alanine racemase family.</text>
</comment>
<dbReference type="Gene3D" id="2.40.37.10">
    <property type="entry name" value="Lyase, Ornithine Decarboxylase, Chain A, domain 1"/>
    <property type="match status" value="1"/>
</dbReference>
<dbReference type="EMBL" id="WKJJ01000004">
    <property type="protein sequence ID" value="MRV71702.1"/>
    <property type="molecule type" value="Genomic_DNA"/>
</dbReference>
<dbReference type="Gene3D" id="3.20.20.10">
    <property type="entry name" value="Alanine racemase"/>
    <property type="match status" value="1"/>
</dbReference>
<dbReference type="GO" id="GO:0030170">
    <property type="term" value="F:pyridoxal phosphate binding"/>
    <property type="evidence" value="ECO:0007669"/>
    <property type="project" value="UniProtKB-UniRule"/>
</dbReference>
<dbReference type="Pfam" id="PF00842">
    <property type="entry name" value="Ala_racemase_C"/>
    <property type="match status" value="1"/>
</dbReference>
<dbReference type="HAMAP" id="MF_01201">
    <property type="entry name" value="Ala_racemase"/>
    <property type="match status" value="1"/>
</dbReference>
<keyword evidence="2 4" id="KW-0663">Pyridoxal phosphate</keyword>
<comment type="catalytic activity">
    <reaction evidence="4">
        <text>L-alanine = D-alanine</text>
        <dbReference type="Rhea" id="RHEA:20249"/>
        <dbReference type="ChEBI" id="CHEBI:57416"/>
        <dbReference type="ChEBI" id="CHEBI:57972"/>
        <dbReference type="EC" id="5.1.1.1"/>
    </reaction>
</comment>
<sequence length="373" mass="39583">MSNNLLQHGAVLRVDLAAVRANYRLLKGMLKEGGGGTECAAVVKADAYGLGAAQVASALLKEGCRHYFVAHLDEGVRLRSVLPGSAQIYVLHGPPPGTESMFHVHRLVPVLSTMEQIAGWRRLARQLNAALPAVIQFDTGKSGLGLSSADLACLHQESHLVCGIDVRYAMSQLACADDPEHPANQAQLDEFQRLRAMFPKWKASLANSSGIFLGARFHGDLARPGAALYGLAPVHGAANPLRQPVQLKARIIQVRQLAAGAGVGNGLTYKATGPRRIATLSIGYADGWGRGMGNRGVVWFDGVPAPMAGMVSMDTCSVDVTGIAEDKSGPGQFADLVTAHYTIDDIARATGTVGDEILTGLGPRIYRDYVDEN</sequence>
<dbReference type="PRINTS" id="PR00992">
    <property type="entry name" value="ALARACEMASE"/>
</dbReference>
<dbReference type="InterPro" id="IPR029066">
    <property type="entry name" value="PLP-binding_barrel"/>
</dbReference>
<gene>
    <name evidence="7" type="primary">alr</name>
    <name evidence="7" type="ORF">GJ700_08175</name>
</gene>
<dbReference type="AlphaFoldDB" id="A0A7X2LT74"/>
<dbReference type="InterPro" id="IPR009006">
    <property type="entry name" value="Ala_racemase/Decarboxylase_C"/>
</dbReference>
<evidence type="ECO:0000313" key="7">
    <source>
        <dbReference type="EMBL" id="MRV71702.1"/>
    </source>
</evidence>